<sequence>MFAAELKGLSVRNWLELVLQQVMVVILQNSARVLAAGMVAAALEDRCGGDKEGKLEEEREKAVLHREIERVRKPWKIHAGMEKKECCSGKEIVPRRRGKHGVL</sequence>
<name>G7KWR2_MEDTR</name>
<evidence type="ECO:0000313" key="2">
    <source>
        <dbReference type="EnsemblPlants" id="AES78051"/>
    </source>
</evidence>
<proteinExistence type="predicted"/>
<evidence type="ECO:0000313" key="3">
    <source>
        <dbReference type="Proteomes" id="UP000002051"/>
    </source>
</evidence>
<reference evidence="1 3" key="1">
    <citation type="journal article" date="2011" name="Nature">
        <title>The Medicago genome provides insight into the evolution of rhizobial symbioses.</title>
        <authorList>
            <person name="Young N.D."/>
            <person name="Debelle F."/>
            <person name="Oldroyd G.E."/>
            <person name="Geurts R."/>
            <person name="Cannon S.B."/>
            <person name="Udvardi M.K."/>
            <person name="Benedito V.A."/>
            <person name="Mayer K.F."/>
            <person name="Gouzy J."/>
            <person name="Schoof H."/>
            <person name="Van de Peer Y."/>
            <person name="Proost S."/>
            <person name="Cook D.R."/>
            <person name="Meyers B.C."/>
            <person name="Spannagl M."/>
            <person name="Cheung F."/>
            <person name="De Mita S."/>
            <person name="Krishnakumar V."/>
            <person name="Gundlach H."/>
            <person name="Zhou S."/>
            <person name="Mudge J."/>
            <person name="Bharti A.K."/>
            <person name="Murray J.D."/>
            <person name="Naoumkina M.A."/>
            <person name="Rosen B."/>
            <person name="Silverstein K.A."/>
            <person name="Tang H."/>
            <person name="Rombauts S."/>
            <person name="Zhao P.X."/>
            <person name="Zhou P."/>
            <person name="Barbe V."/>
            <person name="Bardou P."/>
            <person name="Bechner M."/>
            <person name="Bellec A."/>
            <person name="Berger A."/>
            <person name="Berges H."/>
            <person name="Bidwell S."/>
            <person name="Bisseling T."/>
            <person name="Choisne N."/>
            <person name="Couloux A."/>
            <person name="Denny R."/>
            <person name="Deshpande S."/>
            <person name="Dai X."/>
            <person name="Doyle J.J."/>
            <person name="Dudez A.M."/>
            <person name="Farmer A.D."/>
            <person name="Fouteau S."/>
            <person name="Franken C."/>
            <person name="Gibelin C."/>
            <person name="Gish J."/>
            <person name="Goldstein S."/>
            <person name="Gonzalez A.J."/>
            <person name="Green P.J."/>
            <person name="Hallab A."/>
            <person name="Hartog M."/>
            <person name="Hua A."/>
            <person name="Humphray S.J."/>
            <person name="Jeong D.H."/>
            <person name="Jing Y."/>
            <person name="Jocker A."/>
            <person name="Kenton S.M."/>
            <person name="Kim D.J."/>
            <person name="Klee K."/>
            <person name="Lai H."/>
            <person name="Lang C."/>
            <person name="Lin S."/>
            <person name="Macmil S.L."/>
            <person name="Magdelenat G."/>
            <person name="Matthews L."/>
            <person name="McCorrison J."/>
            <person name="Monaghan E.L."/>
            <person name="Mun J.H."/>
            <person name="Najar F.Z."/>
            <person name="Nicholson C."/>
            <person name="Noirot C."/>
            <person name="O'Bleness M."/>
            <person name="Paule C.R."/>
            <person name="Poulain J."/>
            <person name="Prion F."/>
            <person name="Qin B."/>
            <person name="Qu C."/>
            <person name="Retzel E.F."/>
            <person name="Riddle C."/>
            <person name="Sallet E."/>
            <person name="Samain S."/>
            <person name="Samson N."/>
            <person name="Sanders I."/>
            <person name="Saurat O."/>
            <person name="Scarpelli C."/>
            <person name="Schiex T."/>
            <person name="Segurens B."/>
            <person name="Severin A.J."/>
            <person name="Sherrier D.J."/>
            <person name="Shi R."/>
            <person name="Sims S."/>
            <person name="Singer S.R."/>
            <person name="Sinharoy S."/>
            <person name="Sterck L."/>
            <person name="Viollet A."/>
            <person name="Wang B.B."/>
            <person name="Wang K."/>
            <person name="Wang M."/>
            <person name="Wang X."/>
            <person name="Warfsmann J."/>
            <person name="Weissenbach J."/>
            <person name="White D.D."/>
            <person name="White J.D."/>
            <person name="Wiley G.B."/>
            <person name="Wincker P."/>
            <person name="Xing Y."/>
            <person name="Yang L."/>
            <person name="Yao Z."/>
            <person name="Ying F."/>
            <person name="Zhai J."/>
            <person name="Zhou L."/>
            <person name="Zuber A."/>
            <person name="Denarie J."/>
            <person name="Dixon R.A."/>
            <person name="May G.D."/>
            <person name="Schwartz D.C."/>
            <person name="Rogers J."/>
            <person name="Quetier F."/>
            <person name="Town C.D."/>
            <person name="Roe B.A."/>
        </authorList>
    </citation>
    <scope>NUCLEOTIDE SEQUENCE [LARGE SCALE GENOMIC DNA]</scope>
    <source>
        <strain evidence="1">A17</strain>
        <strain evidence="2 3">cv. Jemalong A17</strain>
    </source>
</reference>
<evidence type="ECO:0000313" key="1">
    <source>
        <dbReference type="EMBL" id="AES78051.2"/>
    </source>
</evidence>
<accession>A0A0C3W352</accession>
<gene>
    <name evidence="1" type="ordered locus">MTR_7g023960</name>
</gene>
<organism evidence="1 3">
    <name type="scientific">Medicago truncatula</name>
    <name type="common">Barrel medic</name>
    <name type="synonym">Medicago tribuloides</name>
    <dbReference type="NCBI Taxonomy" id="3880"/>
    <lineage>
        <taxon>Eukaryota</taxon>
        <taxon>Viridiplantae</taxon>
        <taxon>Streptophyta</taxon>
        <taxon>Embryophyta</taxon>
        <taxon>Tracheophyta</taxon>
        <taxon>Spermatophyta</taxon>
        <taxon>Magnoliopsida</taxon>
        <taxon>eudicotyledons</taxon>
        <taxon>Gunneridae</taxon>
        <taxon>Pentapetalae</taxon>
        <taxon>rosids</taxon>
        <taxon>fabids</taxon>
        <taxon>Fabales</taxon>
        <taxon>Fabaceae</taxon>
        <taxon>Papilionoideae</taxon>
        <taxon>50 kb inversion clade</taxon>
        <taxon>NPAAA clade</taxon>
        <taxon>Hologalegina</taxon>
        <taxon>IRL clade</taxon>
        <taxon>Trifolieae</taxon>
        <taxon>Medicago</taxon>
    </lineage>
</organism>
<dbReference type="EMBL" id="CM001223">
    <property type="protein sequence ID" value="AES78051.2"/>
    <property type="molecule type" value="Genomic_DNA"/>
</dbReference>
<protein>
    <submittedName>
        <fullName evidence="1 2">Uncharacterized protein</fullName>
    </submittedName>
</protein>
<dbReference type="HOGENOM" id="CLU_2267785_0_0_1"/>
<accession>G7KWR2</accession>
<keyword evidence="3" id="KW-1185">Reference proteome</keyword>
<reference evidence="1 3" key="2">
    <citation type="journal article" date="2014" name="BMC Genomics">
        <title>An improved genome release (version Mt4.0) for the model legume Medicago truncatula.</title>
        <authorList>
            <person name="Tang H."/>
            <person name="Krishnakumar V."/>
            <person name="Bidwell S."/>
            <person name="Rosen B."/>
            <person name="Chan A."/>
            <person name="Zhou S."/>
            <person name="Gentzbittel L."/>
            <person name="Childs K.L."/>
            <person name="Yandell M."/>
            <person name="Gundlach H."/>
            <person name="Mayer K.F."/>
            <person name="Schwartz D.C."/>
            <person name="Town C.D."/>
        </authorList>
    </citation>
    <scope>GENOME REANNOTATION</scope>
    <source>
        <strain evidence="2 3">cv. Jemalong A17</strain>
    </source>
</reference>
<dbReference type="EnsemblPlants" id="AES78051">
    <property type="protein sequence ID" value="AES78051"/>
    <property type="gene ID" value="MTR_7g023960"/>
</dbReference>
<dbReference type="AlphaFoldDB" id="G7KWR2"/>
<reference evidence="2" key="3">
    <citation type="submission" date="2015-04" db="UniProtKB">
        <authorList>
            <consortium name="EnsemblPlants"/>
        </authorList>
    </citation>
    <scope>IDENTIFICATION</scope>
    <source>
        <strain evidence="2">cv. Jemalong A17</strain>
    </source>
</reference>
<dbReference type="Proteomes" id="UP000002051">
    <property type="component" value="Unassembled WGS sequence"/>
</dbReference>